<accession>A0A8H5HNE9</accession>
<feature type="transmembrane region" description="Helical" evidence="1">
    <location>
        <begin position="135"/>
        <end position="156"/>
    </location>
</feature>
<comment type="caution">
    <text evidence="2">The sequence shown here is derived from an EMBL/GenBank/DDBJ whole genome shotgun (WGS) entry which is preliminary data.</text>
</comment>
<dbReference type="AlphaFoldDB" id="A0A8H5HNE9"/>
<keyword evidence="3" id="KW-1185">Reference proteome</keyword>
<gene>
    <name evidence="2" type="ORF">D9615_002147</name>
</gene>
<name>A0A8H5HNE9_9AGAR</name>
<keyword evidence="1" id="KW-0812">Transmembrane</keyword>
<protein>
    <submittedName>
        <fullName evidence="2">Uncharacterized protein</fullName>
    </submittedName>
</protein>
<evidence type="ECO:0000256" key="1">
    <source>
        <dbReference type="SAM" id="Phobius"/>
    </source>
</evidence>
<feature type="transmembrane region" description="Helical" evidence="1">
    <location>
        <begin position="12"/>
        <end position="32"/>
    </location>
</feature>
<evidence type="ECO:0000313" key="2">
    <source>
        <dbReference type="EMBL" id="KAF5386577.1"/>
    </source>
</evidence>
<feature type="transmembrane region" description="Helical" evidence="1">
    <location>
        <begin position="90"/>
        <end position="114"/>
    </location>
</feature>
<keyword evidence="1" id="KW-0472">Membrane</keyword>
<keyword evidence="1" id="KW-1133">Transmembrane helix</keyword>
<proteinExistence type="predicted"/>
<evidence type="ECO:0000313" key="3">
    <source>
        <dbReference type="Proteomes" id="UP000565441"/>
    </source>
</evidence>
<reference evidence="2 3" key="1">
    <citation type="journal article" date="2020" name="ISME J.">
        <title>Uncovering the hidden diversity of litter-decomposition mechanisms in mushroom-forming fungi.</title>
        <authorList>
            <person name="Floudas D."/>
            <person name="Bentzer J."/>
            <person name="Ahren D."/>
            <person name="Johansson T."/>
            <person name="Persson P."/>
            <person name="Tunlid A."/>
        </authorList>
    </citation>
    <scope>NUCLEOTIDE SEQUENCE [LARGE SCALE GENOMIC DNA]</scope>
    <source>
        <strain evidence="2 3">CBS 661.87</strain>
    </source>
</reference>
<organism evidence="2 3">
    <name type="scientific">Tricholomella constricta</name>
    <dbReference type="NCBI Taxonomy" id="117010"/>
    <lineage>
        <taxon>Eukaryota</taxon>
        <taxon>Fungi</taxon>
        <taxon>Dikarya</taxon>
        <taxon>Basidiomycota</taxon>
        <taxon>Agaricomycotina</taxon>
        <taxon>Agaricomycetes</taxon>
        <taxon>Agaricomycetidae</taxon>
        <taxon>Agaricales</taxon>
        <taxon>Tricholomatineae</taxon>
        <taxon>Lyophyllaceae</taxon>
        <taxon>Tricholomella</taxon>
    </lineage>
</organism>
<dbReference type="OrthoDB" id="3193253at2759"/>
<sequence length="233" mass="26279">MRLKMVEHSEQFTHSIVSLIQDLFALKLYWVAVSSLWLYDYALTLDDEIEYALSLESSSCGSGHLSFAPVLAALPTTGPYYHVCIFMVPAEAFLCLCLGFDYLAFVGIIFGIALRRTEMNTQCLAHVATIIRRDGVLYFFVLFSSKLLFLLMQLHARPGLKLIHNQPAMVISAIMVNRITLNLKRESHKQLVLTRGTKTFLPVSALHSKGKSFHGIELEAEDFSRSRRDSSES</sequence>
<dbReference type="Proteomes" id="UP000565441">
    <property type="component" value="Unassembled WGS sequence"/>
</dbReference>
<dbReference type="EMBL" id="JAACJP010000002">
    <property type="protein sequence ID" value="KAF5386577.1"/>
    <property type="molecule type" value="Genomic_DNA"/>
</dbReference>